<accession>A0ABY9JX32</accession>
<dbReference type="InterPro" id="IPR009751">
    <property type="entry name" value="CryBP1"/>
</dbReference>
<dbReference type="RefSeq" id="WP_226543277.1">
    <property type="nucleotide sequence ID" value="NZ_CP129013.1"/>
</dbReference>
<dbReference type="Pfam" id="PF07029">
    <property type="entry name" value="CryBP1"/>
    <property type="match status" value="1"/>
</dbReference>
<reference evidence="1 2" key="1">
    <citation type="submission" date="2023-06" db="EMBL/GenBank/DDBJ databases">
        <title>Five Gram-positive bacteria isolated from mangrove sediments in Shenzhen, Guangdong, China.</title>
        <authorList>
            <person name="Yu S."/>
            <person name="Zheng W."/>
            <person name="Huang Y."/>
        </authorList>
    </citation>
    <scope>NUCLEOTIDE SEQUENCE [LARGE SCALE GENOMIC DNA]</scope>
    <source>
        <strain evidence="1 2">SaN35-3</strain>
    </source>
</reference>
<name>A0ABY9JX32_9BACI</name>
<gene>
    <name evidence="1" type="ORF">LC087_15720</name>
</gene>
<sequence length="192" mass="21048">MTKRKISEIYLDKNGQQIEPFEVTRSENEDCSNTIFFCCIATVPDGFSLSFDEPFTNFCFDFSDLSCCLENTTLNTIPNPCGDGTEISCSVDVQAVKLVGCARMLASVGSIVPNDTRNGTETGCAVSCSTTTCVNQTLTFTCDAEPPCTPCYEVERSFAEFTLSTDECDREILIAEAIVYLNFIGCNDCDCF</sequence>
<organism evidence="1 2">
    <name type="scientific">Bacillus carboniphilus</name>
    <dbReference type="NCBI Taxonomy" id="86663"/>
    <lineage>
        <taxon>Bacteria</taxon>
        <taxon>Bacillati</taxon>
        <taxon>Bacillota</taxon>
        <taxon>Bacilli</taxon>
        <taxon>Bacillales</taxon>
        <taxon>Bacillaceae</taxon>
        <taxon>Bacillus</taxon>
    </lineage>
</organism>
<dbReference type="Proteomes" id="UP001197974">
    <property type="component" value="Chromosome"/>
</dbReference>
<evidence type="ECO:0000313" key="2">
    <source>
        <dbReference type="Proteomes" id="UP001197974"/>
    </source>
</evidence>
<keyword evidence="2" id="KW-1185">Reference proteome</keyword>
<protein>
    <recommendedName>
        <fullName evidence="3">Spore coat protein</fullName>
    </recommendedName>
</protein>
<proteinExistence type="predicted"/>
<evidence type="ECO:0000313" key="1">
    <source>
        <dbReference type="EMBL" id="WLR42170.1"/>
    </source>
</evidence>
<evidence type="ECO:0008006" key="3">
    <source>
        <dbReference type="Google" id="ProtNLM"/>
    </source>
</evidence>
<dbReference type="EMBL" id="CP129013">
    <property type="protein sequence ID" value="WLR42170.1"/>
    <property type="molecule type" value="Genomic_DNA"/>
</dbReference>